<keyword evidence="2" id="KW-1185">Reference proteome</keyword>
<name>A0ABT3IM72_9BACT</name>
<organism evidence="1 2">
    <name type="scientific">Chitinophaga nivalis</name>
    <dbReference type="NCBI Taxonomy" id="2991709"/>
    <lineage>
        <taxon>Bacteria</taxon>
        <taxon>Pseudomonadati</taxon>
        <taxon>Bacteroidota</taxon>
        <taxon>Chitinophagia</taxon>
        <taxon>Chitinophagales</taxon>
        <taxon>Chitinophagaceae</taxon>
        <taxon>Chitinophaga</taxon>
    </lineage>
</organism>
<sequence length="114" mass="12931">MIIKANLVMYKDDTGMSVVYCPEINVFARGQLIRDAKLSFLAIYPFALNTHQQSNYIKTHLLQTANWQVLDEQLVPPAYNTLEATQALYEHLEKEIPVLGVKKIEIVVPITTAN</sequence>
<gene>
    <name evidence="1" type="ORF">OL497_14285</name>
</gene>
<dbReference type="RefSeq" id="WP_264731097.1">
    <property type="nucleotide sequence ID" value="NZ_JAPDNR010000001.1"/>
</dbReference>
<comment type="caution">
    <text evidence="1">The sequence shown here is derived from an EMBL/GenBank/DDBJ whole genome shotgun (WGS) entry which is preliminary data.</text>
</comment>
<evidence type="ECO:0000313" key="1">
    <source>
        <dbReference type="EMBL" id="MCW3485073.1"/>
    </source>
</evidence>
<proteinExistence type="predicted"/>
<accession>A0ABT3IM72</accession>
<dbReference type="EMBL" id="JAPDNS010000001">
    <property type="protein sequence ID" value="MCW3485073.1"/>
    <property type="molecule type" value="Genomic_DNA"/>
</dbReference>
<dbReference type="Proteomes" id="UP001207742">
    <property type="component" value="Unassembled WGS sequence"/>
</dbReference>
<evidence type="ECO:0000313" key="2">
    <source>
        <dbReference type="Proteomes" id="UP001207742"/>
    </source>
</evidence>
<reference evidence="1 2" key="1">
    <citation type="submission" date="2022-10" db="EMBL/GenBank/DDBJ databases">
        <title>Chitinophaga nivalis PC15 sp. nov., isolated from Pyeongchang county, South Korea.</title>
        <authorList>
            <person name="Trinh H.N."/>
        </authorList>
    </citation>
    <scope>NUCLEOTIDE SEQUENCE [LARGE SCALE GENOMIC DNA]</scope>
    <source>
        <strain evidence="1 2">PC14</strain>
    </source>
</reference>
<protein>
    <submittedName>
        <fullName evidence="1">Uncharacterized protein</fullName>
    </submittedName>
</protein>